<feature type="transmembrane region" description="Helical" evidence="12">
    <location>
        <begin position="69"/>
        <end position="88"/>
    </location>
</feature>
<reference evidence="13 14" key="1">
    <citation type="submission" date="2018-06" db="EMBL/GenBank/DDBJ databases">
        <title>The Genome of Cuscuta australis (Dodder) Provides Insight into the Evolution of Plant Parasitism.</title>
        <authorList>
            <person name="Liu H."/>
        </authorList>
    </citation>
    <scope>NUCLEOTIDE SEQUENCE [LARGE SCALE GENOMIC DNA]</scope>
    <source>
        <strain evidence="14">cv. Yunnan</strain>
        <tissue evidence="13">Vines</tissue>
    </source>
</reference>
<dbReference type="GO" id="GO:0005789">
    <property type="term" value="C:endoplasmic reticulum membrane"/>
    <property type="evidence" value="ECO:0007669"/>
    <property type="project" value="UniProtKB-SubCell"/>
</dbReference>
<dbReference type="GO" id="GO:0006487">
    <property type="term" value="P:protein N-linked glycosylation"/>
    <property type="evidence" value="ECO:0007669"/>
    <property type="project" value="TreeGrafter"/>
</dbReference>
<dbReference type="PANTHER" id="PTHR22760">
    <property type="entry name" value="GLYCOSYLTRANSFERASE"/>
    <property type="match status" value="1"/>
</dbReference>
<comment type="catalytic activity">
    <reaction evidence="11">
        <text>an alpha-D-Man-(1-&gt;2)-alpha-D-Man-(1-&gt;2)-alpha-D-Man-(1-&gt;3)-[alpha-D-Man-(1-&gt;2)-alpha-D-Man-(1-&gt;3)-alpha-D-Man-(1-&gt;6)]-beta-D-Man-(1-&gt;4)-beta-D-GlcNAc-(1-&gt;4)-alpha-D-GlcNAc-diphospho-di-trans,poly-cis-dolichol + a di-trans,poly-cis-dolichyl beta-D-mannosyl phosphate = an alpha-D-Man-(1-&gt;2)-alpha-D-Man-(1-&gt;2)-alpha-D-Man-(1-&gt;3)-[alpha-D-Man-(1-&gt;2)-alpha-D-Man-(1-&gt;3)-[alpha-D-Man-(1-&gt;6)]-alpha-D-Man-(1-&gt;6)]-beta-D-Man-(1-&gt;4)-beta-D-GlcNAc-(1-&gt;4)-alpha-D-GlcNAc-diphospho-di-trans,poly-cis-dolichol + a di-trans,poly-cis-dolichyl phosphate + H(+)</text>
        <dbReference type="Rhea" id="RHEA:29535"/>
        <dbReference type="Rhea" id="RHEA-COMP:19498"/>
        <dbReference type="Rhea" id="RHEA-COMP:19501"/>
        <dbReference type="Rhea" id="RHEA-COMP:19518"/>
        <dbReference type="Rhea" id="RHEA-COMP:19519"/>
        <dbReference type="ChEBI" id="CHEBI:15378"/>
        <dbReference type="ChEBI" id="CHEBI:57683"/>
        <dbReference type="ChEBI" id="CHEBI:58211"/>
        <dbReference type="ChEBI" id="CHEBI:132517"/>
        <dbReference type="ChEBI" id="CHEBI:132519"/>
        <dbReference type="EC" id="2.4.1.260"/>
    </reaction>
    <physiologicalReaction direction="left-to-right" evidence="11">
        <dbReference type="Rhea" id="RHEA:29536"/>
    </physiologicalReaction>
</comment>
<name>A0A328DKB8_9ASTE</name>
<keyword evidence="7 12" id="KW-0256">Endoplasmic reticulum</keyword>
<evidence type="ECO:0000256" key="3">
    <source>
        <dbReference type="ARBA" id="ARBA00007063"/>
    </source>
</evidence>
<evidence type="ECO:0000313" key="14">
    <source>
        <dbReference type="Proteomes" id="UP000249390"/>
    </source>
</evidence>
<dbReference type="EC" id="2.4.1.-" evidence="12"/>
<feature type="transmembrane region" description="Helical" evidence="12">
    <location>
        <begin position="313"/>
        <end position="333"/>
    </location>
</feature>
<dbReference type="InterPro" id="IPR005599">
    <property type="entry name" value="GPI_mannosylTrfase"/>
</dbReference>
<dbReference type="GO" id="GO:0052917">
    <property type="term" value="F:dol-P-Man:Man(7)GlcNAc(2)-PP-Dol alpha-1,6-mannosyltransferase activity"/>
    <property type="evidence" value="ECO:0007669"/>
    <property type="project" value="UniProtKB-EC"/>
</dbReference>
<feature type="transmembrane region" description="Helical" evidence="12">
    <location>
        <begin position="213"/>
        <end position="232"/>
    </location>
</feature>
<evidence type="ECO:0000256" key="9">
    <source>
        <dbReference type="ARBA" id="ARBA00023136"/>
    </source>
</evidence>
<evidence type="ECO:0000256" key="4">
    <source>
        <dbReference type="ARBA" id="ARBA00022676"/>
    </source>
</evidence>
<keyword evidence="8 12" id="KW-1133">Transmembrane helix</keyword>
<comment type="subcellular location">
    <subcellularLocation>
        <location evidence="1 12">Endoplasmic reticulum membrane</location>
        <topology evidence="1 12">Multi-pass membrane protein</topology>
    </subcellularLocation>
</comment>
<evidence type="ECO:0000256" key="7">
    <source>
        <dbReference type="ARBA" id="ARBA00022824"/>
    </source>
</evidence>
<comment type="pathway">
    <text evidence="2">Protein modification; protein glycosylation.</text>
</comment>
<dbReference type="Proteomes" id="UP000249390">
    <property type="component" value="Unassembled WGS sequence"/>
</dbReference>
<feature type="transmembrane region" description="Helical" evidence="12">
    <location>
        <begin position="127"/>
        <end position="145"/>
    </location>
</feature>
<dbReference type="UniPathway" id="UPA00378"/>
<keyword evidence="9 12" id="KW-0472">Membrane</keyword>
<evidence type="ECO:0000256" key="11">
    <source>
        <dbReference type="ARBA" id="ARBA00048899"/>
    </source>
</evidence>
<keyword evidence="6 12" id="KW-0812">Transmembrane</keyword>
<evidence type="ECO:0000256" key="10">
    <source>
        <dbReference type="ARBA" id="ARBA00044721"/>
    </source>
</evidence>
<dbReference type="Pfam" id="PF03901">
    <property type="entry name" value="Glyco_transf_22"/>
    <property type="match status" value="1"/>
</dbReference>
<comment type="function">
    <text evidence="10">Mannosyltransferase that operates in the biosynthetic pathway of dolichol-linked oligosaccharides, the glycan precursors employed in protein asparagine (N)-glycosylation. The assembly of dolichol-linked oligosaccharides begins on the cytosolic side of the endoplasmic reticulum membrane and finishes in its lumen. The sequential addition of sugars to dolichol pyrophosphate produces dolichol-linked oligosaccharides containing fourteen sugars, including two GlcNAcs, nine mannoses and three glucoses. Once assembled, the oligosaccharide is transferred from the lipid to nascent proteins by oligosaccharyltransferases. In the lumen of the endoplasmic reticulum, adds the eighth mannose residue in an alpha-1,6 linkage onto Man(7)GlcNAc(2)-PP-dolichol to produce Man(8)GlcNAc(2)-PP-dolichol.</text>
</comment>
<feature type="transmembrane region" description="Helical" evidence="12">
    <location>
        <begin position="12"/>
        <end position="31"/>
    </location>
</feature>
<keyword evidence="5" id="KW-0808">Transferase</keyword>
<keyword evidence="14" id="KW-1185">Reference proteome</keyword>
<comment type="similarity">
    <text evidence="3 12">Belongs to the glycosyltransferase 22 family.</text>
</comment>
<evidence type="ECO:0000256" key="6">
    <source>
        <dbReference type="ARBA" id="ARBA00022692"/>
    </source>
</evidence>
<protein>
    <recommendedName>
        <fullName evidence="12">Mannosyltransferase</fullName>
        <ecNumber evidence="12">2.4.1.-</ecNumber>
    </recommendedName>
</protein>
<feature type="transmembrane region" description="Helical" evidence="12">
    <location>
        <begin position="345"/>
        <end position="367"/>
    </location>
</feature>
<gene>
    <name evidence="13" type="ORF">DM860_016628</name>
</gene>
<organism evidence="13 14">
    <name type="scientific">Cuscuta australis</name>
    <dbReference type="NCBI Taxonomy" id="267555"/>
    <lineage>
        <taxon>Eukaryota</taxon>
        <taxon>Viridiplantae</taxon>
        <taxon>Streptophyta</taxon>
        <taxon>Embryophyta</taxon>
        <taxon>Tracheophyta</taxon>
        <taxon>Spermatophyta</taxon>
        <taxon>Magnoliopsida</taxon>
        <taxon>eudicotyledons</taxon>
        <taxon>Gunneridae</taxon>
        <taxon>Pentapetalae</taxon>
        <taxon>asterids</taxon>
        <taxon>lamiids</taxon>
        <taxon>Solanales</taxon>
        <taxon>Convolvulaceae</taxon>
        <taxon>Cuscuteae</taxon>
        <taxon>Cuscuta</taxon>
        <taxon>Cuscuta subgen. Grammica</taxon>
        <taxon>Cuscuta sect. Cleistogrammica</taxon>
    </lineage>
</organism>
<keyword evidence="4 12" id="KW-0328">Glycosyltransferase</keyword>
<evidence type="ECO:0000256" key="2">
    <source>
        <dbReference type="ARBA" id="ARBA00004922"/>
    </source>
</evidence>
<evidence type="ECO:0000256" key="12">
    <source>
        <dbReference type="RuleBase" id="RU363075"/>
    </source>
</evidence>
<dbReference type="PANTHER" id="PTHR22760:SF1">
    <property type="entry name" value="DOL-P-MAN:MAN(7)GLCNAC(2)-PP-DOL ALPHA-1,6-MANNOSYLTRANSFERASE"/>
    <property type="match status" value="1"/>
</dbReference>
<comment type="caution">
    <text evidence="13">The sequence shown here is derived from an EMBL/GenBank/DDBJ whole genome shotgun (WGS) entry which is preliminary data.</text>
</comment>
<feature type="transmembrane region" description="Helical" evidence="12">
    <location>
        <begin position="152"/>
        <end position="171"/>
    </location>
</feature>
<sequence>MAGKSESFLKLYGYDLLLGSIAAFYVFAAPYTKVEESFNVQAMHDILFHRHHLEKYDHFDFPGVVPRTFIGAFFVSILASPVVAAMSFAHLPKIYSLYVVRLVLGCITLFTLRFLREQIRKKFGYQVEAFFVILTASQFHMLFYCTRPLPNVFAFCLVNLAYGFLLKGSFYATLRCLIISTIIFRCDILLLLAPFGLQLLLTKSISLWKAMKCMETVVFCIGLTLLVDSVMWRRLLWPEFEVFWFNSVLNRSSEWGTHPFHWYFTSALPRSLLDSYPLFVLGVLLDRRISFYILPALSFVLLYSKLPHKELRFIISSIPIFNLSAAIAASRLYNNRRKRFWNLLYIGLLGLILGSVGCTLIFFMASYENYPSGYALKALHGNMLNNLNEVHVHIDTFSAINGISRFGENDYPWRYSKEEGISLEEFQNQNFTFLLSERSDIKGFKCLFTVNGFSRVRLQSRFPPISLEKEPKVFVLGSIRNAEIMDRSWPLCNAILRDHSNSFYIEKYNY</sequence>
<dbReference type="EMBL" id="NQVE01000124">
    <property type="protein sequence ID" value="RAL46195.1"/>
    <property type="molecule type" value="Genomic_DNA"/>
</dbReference>
<accession>A0A328DKB8</accession>
<evidence type="ECO:0000256" key="8">
    <source>
        <dbReference type="ARBA" id="ARBA00022989"/>
    </source>
</evidence>
<feature type="transmembrane region" description="Helical" evidence="12">
    <location>
        <begin position="177"/>
        <end position="201"/>
    </location>
</feature>
<feature type="transmembrane region" description="Helical" evidence="12">
    <location>
        <begin position="95"/>
        <end position="115"/>
    </location>
</feature>
<dbReference type="AlphaFoldDB" id="A0A328DKB8"/>
<evidence type="ECO:0000256" key="5">
    <source>
        <dbReference type="ARBA" id="ARBA00022679"/>
    </source>
</evidence>
<proteinExistence type="inferred from homology"/>
<evidence type="ECO:0000256" key="1">
    <source>
        <dbReference type="ARBA" id="ARBA00004477"/>
    </source>
</evidence>
<evidence type="ECO:0000313" key="13">
    <source>
        <dbReference type="EMBL" id="RAL46195.1"/>
    </source>
</evidence>